<dbReference type="Gramene" id="OBART06G26370.1">
    <property type="protein sequence ID" value="OBART06G26370.1"/>
    <property type="gene ID" value="OBART06G26370"/>
</dbReference>
<reference evidence="2" key="1">
    <citation type="journal article" date="2009" name="Rice">
        <title>De Novo Next Generation Sequencing of Plant Genomes.</title>
        <authorList>
            <person name="Rounsley S."/>
            <person name="Marri P.R."/>
            <person name="Yu Y."/>
            <person name="He R."/>
            <person name="Sisneros N."/>
            <person name="Goicoechea J.L."/>
            <person name="Lee S.J."/>
            <person name="Angelova A."/>
            <person name="Kudrna D."/>
            <person name="Luo M."/>
            <person name="Affourtit J."/>
            <person name="Desany B."/>
            <person name="Knight J."/>
            <person name="Niazi F."/>
            <person name="Egholm M."/>
            <person name="Wing R.A."/>
        </authorList>
    </citation>
    <scope>NUCLEOTIDE SEQUENCE [LARGE SCALE GENOMIC DNA]</scope>
    <source>
        <strain evidence="2">cv. IRGC 105608</strain>
    </source>
</reference>
<protein>
    <recommendedName>
        <fullName evidence="4">Knottin scorpion toxin-like domain-containing protein</fullName>
    </recommendedName>
</protein>
<evidence type="ECO:0000313" key="3">
    <source>
        <dbReference type="Proteomes" id="UP000026960"/>
    </source>
</evidence>
<keyword evidence="3" id="KW-1185">Reference proteome</keyword>
<dbReference type="AlphaFoldDB" id="A0A0D3GKG0"/>
<organism evidence="2">
    <name type="scientific">Oryza barthii</name>
    <dbReference type="NCBI Taxonomy" id="65489"/>
    <lineage>
        <taxon>Eukaryota</taxon>
        <taxon>Viridiplantae</taxon>
        <taxon>Streptophyta</taxon>
        <taxon>Embryophyta</taxon>
        <taxon>Tracheophyta</taxon>
        <taxon>Spermatophyta</taxon>
        <taxon>Magnoliopsida</taxon>
        <taxon>Liliopsida</taxon>
        <taxon>Poales</taxon>
        <taxon>Poaceae</taxon>
        <taxon>BOP clade</taxon>
        <taxon>Oryzoideae</taxon>
        <taxon>Oryzeae</taxon>
        <taxon>Oryzinae</taxon>
        <taxon>Oryza</taxon>
    </lineage>
</organism>
<reference evidence="2" key="2">
    <citation type="submission" date="2015-03" db="UniProtKB">
        <authorList>
            <consortium name="EnsemblPlants"/>
        </authorList>
    </citation>
    <scope>IDENTIFICATION</scope>
</reference>
<proteinExistence type="predicted"/>
<dbReference type="PaxDb" id="65489-OBART06G26370.1"/>
<dbReference type="EnsemblPlants" id="OBART06G26370.1">
    <property type="protein sequence ID" value="OBART06G26370.1"/>
    <property type="gene ID" value="OBART06G26370"/>
</dbReference>
<name>A0A0D3GKG0_9ORYZ</name>
<feature type="chain" id="PRO_5002262984" description="Knottin scorpion toxin-like domain-containing protein" evidence="1">
    <location>
        <begin position="30"/>
        <end position="94"/>
    </location>
</feature>
<feature type="signal peptide" evidence="1">
    <location>
        <begin position="1"/>
        <end position="29"/>
    </location>
</feature>
<sequence>MAAIKNNGAMVLCFATLFAMSVVFMSCDATGRHNAGVLDDAGVLCFTWLNCTNASCQKECKAGKWDAKKSSCGASDVCCCRAAKLLVLDEQAVR</sequence>
<evidence type="ECO:0008006" key="4">
    <source>
        <dbReference type="Google" id="ProtNLM"/>
    </source>
</evidence>
<evidence type="ECO:0000256" key="1">
    <source>
        <dbReference type="SAM" id="SignalP"/>
    </source>
</evidence>
<dbReference type="Proteomes" id="UP000026960">
    <property type="component" value="Chromosome 6"/>
</dbReference>
<keyword evidence="1" id="KW-0732">Signal</keyword>
<evidence type="ECO:0000313" key="2">
    <source>
        <dbReference type="EnsemblPlants" id="OBART06G26370.1"/>
    </source>
</evidence>
<dbReference type="PROSITE" id="PS51257">
    <property type="entry name" value="PROKAR_LIPOPROTEIN"/>
    <property type="match status" value="1"/>
</dbReference>
<dbReference type="HOGENOM" id="CLU_2403466_0_0_1"/>
<accession>A0A0D3GKG0</accession>